<feature type="compositionally biased region" description="Basic residues" evidence="1">
    <location>
        <begin position="419"/>
        <end position="432"/>
    </location>
</feature>
<dbReference type="InterPro" id="IPR003613">
    <property type="entry name" value="Ubox_domain"/>
</dbReference>
<dbReference type="CDD" id="cd16655">
    <property type="entry name" value="RING-Ubox_WDSUB1-like"/>
    <property type="match status" value="1"/>
</dbReference>
<evidence type="ECO:0000313" key="5">
    <source>
        <dbReference type="Proteomes" id="UP001165065"/>
    </source>
</evidence>
<protein>
    <submittedName>
        <fullName evidence="4">Uncharacterized protein</fullName>
    </submittedName>
</protein>
<feature type="domain" description="WW" evidence="2">
    <location>
        <begin position="108"/>
        <end position="136"/>
    </location>
</feature>
<dbReference type="GO" id="GO:0004842">
    <property type="term" value="F:ubiquitin-protein transferase activity"/>
    <property type="evidence" value="ECO:0007669"/>
    <property type="project" value="InterPro"/>
</dbReference>
<dbReference type="OrthoDB" id="424220at2759"/>
<evidence type="ECO:0000259" key="3">
    <source>
        <dbReference type="PROSITE" id="PS51698"/>
    </source>
</evidence>
<dbReference type="Pfam" id="PF00397">
    <property type="entry name" value="WW"/>
    <property type="match status" value="1"/>
</dbReference>
<dbReference type="Proteomes" id="UP001165065">
    <property type="component" value="Unassembled WGS sequence"/>
</dbReference>
<dbReference type="PANTHER" id="PTHR46573">
    <property type="entry name" value="WD REPEAT, SAM AND U-BOX DOMAIN-CONTAINING PROTEIN 1"/>
    <property type="match status" value="1"/>
</dbReference>
<sequence>MDHQGADEDPNDPFSTAGKSSLDSLTFEDPSWGVQAPMASSSSFGNFQDTGLSGRDLDVGNGKFGDFSPHTEESLPTFDPGKTNPFDFLEAGLKEDRKEATKEGKAVWYEGWDEVHKCYYYFNEITKESRWTKPDEPVVGYGEEAEDEDEEEDEEDEGEENEEEEEVEEHGGEGGRGSEIDESAWCPSAVSQLSISSPPPAPPHSTVTSNLLPPAPNLSIPLSSTPPPSSSTLSPSVPASTSEPSPLLKKEMAKKEALLCSLTGCGIGRANEALRRHKGDANAAADWLLTNPVIEEPAEGAGNGDIVVPASGAATFSPSLSSDSNNSRIFDIGQPVGSTPRAEFECPITLVLMTDPVIATDGFTYERSAITDWLSRSKTSPKTGENIDDVLIPNKTLKTMIGEWLEDQNARDNDPSVCRRGKSSRFRGGKPG</sequence>
<gene>
    <name evidence="4" type="ORF">TrCOL_g12069</name>
</gene>
<dbReference type="InterPro" id="IPR052085">
    <property type="entry name" value="WD-SAM-U-box"/>
</dbReference>
<dbReference type="PROSITE" id="PS51698">
    <property type="entry name" value="U_BOX"/>
    <property type="match status" value="1"/>
</dbReference>
<dbReference type="Pfam" id="PF04564">
    <property type="entry name" value="U-box"/>
    <property type="match status" value="1"/>
</dbReference>
<evidence type="ECO:0000256" key="1">
    <source>
        <dbReference type="SAM" id="MobiDB-lite"/>
    </source>
</evidence>
<feature type="compositionally biased region" description="Acidic residues" evidence="1">
    <location>
        <begin position="143"/>
        <end position="168"/>
    </location>
</feature>
<dbReference type="CDD" id="cd00201">
    <property type="entry name" value="WW"/>
    <property type="match status" value="1"/>
</dbReference>
<dbReference type="Gene3D" id="2.20.70.10">
    <property type="match status" value="1"/>
</dbReference>
<feature type="compositionally biased region" description="Basic and acidic residues" evidence="1">
    <location>
        <begin position="169"/>
        <end position="179"/>
    </location>
</feature>
<comment type="caution">
    <text evidence="4">The sequence shown here is derived from an EMBL/GenBank/DDBJ whole genome shotgun (WGS) entry which is preliminary data.</text>
</comment>
<evidence type="ECO:0000259" key="2">
    <source>
        <dbReference type="PROSITE" id="PS50020"/>
    </source>
</evidence>
<proteinExistence type="predicted"/>
<evidence type="ECO:0000313" key="4">
    <source>
        <dbReference type="EMBL" id="GMI48123.1"/>
    </source>
</evidence>
<feature type="domain" description="U-box" evidence="3">
    <location>
        <begin position="339"/>
        <end position="411"/>
    </location>
</feature>
<dbReference type="GO" id="GO:0016567">
    <property type="term" value="P:protein ubiquitination"/>
    <property type="evidence" value="ECO:0007669"/>
    <property type="project" value="InterPro"/>
</dbReference>
<dbReference type="PROSITE" id="PS01159">
    <property type="entry name" value="WW_DOMAIN_1"/>
    <property type="match status" value="1"/>
</dbReference>
<dbReference type="InterPro" id="IPR013083">
    <property type="entry name" value="Znf_RING/FYVE/PHD"/>
</dbReference>
<feature type="region of interest" description="Disordered" evidence="1">
    <location>
        <begin position="1"/>
        <end position="88"/>
    </location>
</feature>
<dbReference type="SUPFAM" id="SSF51045">
    <property type="entry name" value="WW domain"/>
    <property type="match status" value="1"/>
</dbReference>
<feature type="compositionally biased region" description="Polar residues" evidence="1">
    <location>
        <begin position="13"/>
        <end position="24"/>
    </location>
</feature>
<feature type="compositionally biased region" description="Low complexity" evidence="1">
    <location>
        <begin position="230"/>
        <end position="242"/>
    </location>
</feature>
<dbReference type="SMART" id="SM00456">
    <property type="entry name" value="WW"/>
    <property type="match status" value="1"/>
</dbReference>
<dbReference type="InterPro" id="IPR036020">
    <property type="entry name" value="WW_dom_sf"/>
</dbReference>
<feature type="compositionally biased region" description="Polar residues" evidence="1">
    <location>
        <begin position="38"/>
        <end position="51"/>
    </location>
</feature>
<dbReference type="PANTHER" id="PTHR46573:SF1">
    <property type="entry name" value="WD REPEAT, SAM AND U-BOX DOMAIN-CONTAINING PROTEIN 1"/>
    <property type="match status" value="1"/>
</dbReference>
<accession>A0A9W7GQ87</accession>
<organism evidence="4 5">
    <name type="scientific">Triparma columacea</name>
    <dbReference type="NCBI Taxonomy" id="722753"/>
    <lineage>
        <taxon>Eukaryota</taxon>
        <taxon>Sar</taxon>
        <taxon>Stramenopiles</taxon>
        <taxon>Ochrophyta</taxon>
        <taxon>Bolidophyceae</taxon>
        <taxon>Parmales</taxon>
        <taxon>Triparmaceae</taxon>
        <taxon>Triparma</taxon>
    </lineage>
</organism>
<name>A0A9W7GQ87_9STRA</name>
<feature type="region of interest" description="Disordered" evidence="1">
    <location>
        <begin position="407"/>
        <end position="432"/>
    </location>
</feature>
<feature type="region of interest" description="Disordered" evidence="1">
    <location>
        <begin position="131"/>
        <end position="247"/>
    </location>
</feature>
<dbReference type="AlphaFoldDB" id="A0A9W7GQ87"/>
<dbReference type="SMART" id="SM00504">
    <property type="entry name" value="Ubox"/>
    <property type="match status" value="1"/>
</dbReference>
<reference evidence="5" key="1">
    <citation type="journal article" date="2023" name="Commun. Biol.">
        <title>Genome analysis of Parmales, the sister group of diatoms, reveals the evolutionary specialization of diatoms from phago-mixotrophs to photoautotrophs.</title>
        <authorList>
            <person name="Ban H."/>
            <person name="Sato S."/>
            <person name="Yoshikawa S."/>
            <person name="Yamada K."/>
            <person name="Nakamura Y."/>
            <person name="Ichinomiya M."/>
            <person name="Sato N."/>
            <person name="Blanc-Mathieu R."/>
            <person name="Endo H."/>
            <person name="Kuwata A."/>
            <person name="Ogata H."/>
        </authorList>
    </citation>
    <scope>NUCLEOTIDE SEQUENCE [LARGE SCALE GENOMIC DNA]</scope>
</reference>
<dbReference type="PROSITE" id="PS50020">
    <property type="entry name" value="WW_DOMAIN_2"/>
    <property type="match status" value="1"/>
</dbReference>
<keyword evidence="5" id="KW-1185">Reference proteome</keyword>
<dbReference type="InterPro" id="IPR001202">
    <property type="entry name" value="WW_dom"/>
</dbReference>
<dbReference type="EMBL" id="BRYA01000376">
    <property type="protein sequence ID" value="GMI48123.1"/>
    <property type="molecule type" value="Genomic_DNA"/>
</dbReference>
<dbReference type="Gene3D" id="3.30.40.10">
    <property type="entry name" value="Zinc/RING finger domain, C3HC4 (zinc finger)"/>
    <property type="match status" value="1"/>
</dbReference>
<dbReference type="SUPFAM" id="SSF57850">
    <property type="entry name" value="RING/U-box"/>
    <property type="match status" value="1"/>
</dbReference>